<accession>A0A7C8N914</accession>
<evidence type="ECO:0000313" key="3">
    <source>
        <dbReference type="Proteomes" id="UP000475325"/>
    </source>
</evidence>
<gene>
    <name evidence="2" type="ORF">TWF102_011978</name>
</gene>
<evidence type="ECO:0000256" key="1">
    <source>
        <dbReference type="SAM" id="MobiDB-lite"/>
    </source>
</evidence>
<feature type="region of interest" description="Disordered" evidence="1">
    <location>
        <begin position="76"/>
        <end position="98"/>
    </location>
</feature>
<dbReference type="Proteomes" id="UP000475325">
    <property type="component" value="Unassembled WGS sequence"/>
</dbReference>
<sequence>MTHSFRKSVCTMPGSSNLLLLCTKRIRKTKASTRKEKGGQSTLTLTLTINPFFLSPVPRATSSALLALFSTEQEISSKKGCRHEKGPSCTDSSNPVRPCGKASEVSWGLPHHEARTNIAYCKKNRKFASRDAFML</sequence>
<reference evidence="2 3" key="1">
    <citation type="submission" date="2019-06" db="EMBL/GenBank/DDBJ databases">
        <authorList>
            <person name="Palmer J.M."/>
        </authorList>
    </citation>
    <scope>NUCLEOTIDE SEQUENCE [LARGE SCALE GENOMIC DNA]</scope>
    <source>
        <strain evidence="2 3">TWF102</strain>
    </source>
</reference>
<organism evidence="2 3">
    <name type="scientific">Orbilia oligospora</name>
    <name type="common">Nematode-trapping fungus</name>
    <name type="synonym">Arthrobotrys oligospora</name>
    <dbReference type="NCBI Taxonomy" id="2813651"/>
    <lineage>
        <taxon>Eukaryota</taxon>
        <taxon>Fungi</taxon>
        <taxon>Dikarya</taxon>
        <taxon>Ascomycota</taxon>
        <taxon>Pezizomycotina</taxon>
        <taxon>Orbiliomycetes</taxon>
        <taxon>Orbiliales</taxon>
        <taxon>Orbiliaceae</taxon>
        <taxon>Orbilia</taxon>
    </lineage>
</organism>
<protein>
    <submittedName>
        <fullName evidence="2">Uncharacterized protein</fullName>
    </submittedName>
</protein>
<dbReference type="EMBL" id="WIQW01000099">
    <property type="protein sequence ID" value="KAF3084335.1"/>
    <property type="molecule type" value="Genomic_DNA"/>
</dbReference>
<dbReference type="AlphaFoldDB" id="A0A7C8N914"/>
<evidence type="ECO:0000313" key="2">
    <source>
        <dbReference type="EMBL" id="KAF3084335.1"/>
    </source>
</evidence>
<comment type="caution">
    <text evidence="2">The sequence shown here is derived from an EMBL/GenBank/DDBJ whole genome shotgun (WGS) entry which is preliminary data.</text>
</comment>
<name>A0A7C8N914_ORBOL</name>
<proteinExistence type="predicted"/>